<dbReference type="OrthoDB" id="5411866at2"/>
<protein>
    <submittedName>
        <fullName evidence="6">Transcriptional regulator containing PAS, AAA-type ATPase, and DNA-binding Fis domains</fullName>
    </submittedName>
</protein>
<dbReference type="Gene3D" id="3.30.450.20">
    <property type="entry name" value="PAS domain"/>
    <property type="match status" value="1"/>
</dbReference>
<dbReference type="PANTHER" id="PTHR32071:SF57">
    <property type="entry name" value="C4-DICARBOXYLATE TRANSPORT TRANSCRIPTIONAL REGULATORY PROTEIN DCTD"/>
    <property type="match status" value="1"/>
</dbReference>
<evidence type="ECO:0000256" key="2">
    <source>
        <dbReference type="ARBA" id="ARBA00022840"/>
    </source>
</evidence>
<evidence type="ECO:0000256" key="4">
    <source>
        <dbReference type="ARBA" id="ARBA00023163"/>
    </source>
</evidence>
<dbReference type="CDD" id="cd00009">
    <property type="entry name" value="AAA"/>
    <property type="match status" value="1"/>
</dbReference>
<dbReference type="Gene3D" id="1.10.10.60">
    <property type="entry name" value="Homeodomain-like"/>
    <property type="match status" value="1"/>
</dbReference>
<evidence type="ECO:0000313" key="6">
    <source>
        <dbReference type="EMBL" id="SHJ15181.1"/>
    </source>
</evidence>
<dbReference type="Proteomes" id="UP000184052">
    <property type="component" value="Unassembled WGS sequence"/>
</dbReference>
<dbReference type="Pfam" id="PF00158">
    <property type="entry name" value="Sigma54_activat"/>
    <property type="match status" value="1"/>
</dbReference>
<proteinExistence type="predicted"/>
<dbReference type="SMART" id="SM00382">
    <property type="entry name" value="AAA"/>
    <property type="match status" value="1"/>
</dbReference>
<dbReference type="EMBL" id="FQZL01000012">
    <property type="protein sequence ID" value="SHJ15181.1"/>
    <property type="molecule type" value="Genomic_DNA"/>
</dbReference>
<dbReference type="InterPro" id="IPR029016">
    <property type="entry name" value="GAF-like_dom_sf"/>
</dbReference>
<keyword evidence="2" id="KW-0067">ATP-binding</keyword>
<keyword evidence="1" id="KW-0547">Nucleotide-binding</keyword>
<dbReference type="Gene3D" id="3.30.450.40">
    <property type="match status" value="1"/>
</dbReference>
<dbReference type="AlphaFoldDB" id="A0A1M6GYZ2"/>
<reference evidence="6 7" key="1">
    <citation type="submission" date="2016-11" db="EMBL/GenBank/DDBJ databases">
        <authorList>
            <person name="Jaros S."/>
            <person name="Januszkiewicz K."/>
            <person name="Wedrychowicz H."/>
        </authorList>
    </citation>
    <scope>NUCLEOTIDE SEQUENCE [LARGE SCALE GENOMIC DNA]</scope>
    <source>
        <strain evidence="6 7">DSM 17477</strain>
    </source>
</reference>
<dbReference type="InterPro" id="IPR002078">
    <property type="entry name" value="Sigma_54_int"/>
</dbReference>
<evidence type="ECO:0000259" key="5">
    <source>
        <dbReference type="PROSITE" id="PS50045"/>
    </source>
</evidence>
<dbReference type="SUPFAM" id="SSF46689">
    <property type="entry name" value="Homeodomain-like"/>
    <property type="match status" value="1"/>
</dbReference>
<dbReference type="RefSeq" id="WP_073049305.1">
    <property type="nucleotide sequence ID" value="NZ_FQZL01000012.1"/>
</dbReference>
<feature type="domain" description="Sigma-54 factor interaction" evidence="5">
    <location>
        <begin position="276"/>
        <end position="506"/>
    </location>
</feature>
<dbReference type="SUPFAM" id="SSF52540">
    <property type="entry name" value="P-loop containing nucleoside triphosphate hydrolases"/>
    <property type="match status" value="1"/>
</dbReference>
<keyword evidence="4" id="KW-0804">Transcription</keyword>
<dbReference type="InterPro" id="IPR058031">
    <property type="entry name" value="AAA_lid_NorR"/>
</dbReference>
<dbReference type="InterPro" id="IPR027417">
    <property type="entry name" value="P-loop_NTPase"/>
</dbReference>
<keyword evidence="7" id="KW-1185">Reference proteome</keyword>
<dbReference type="Gene3D" id="3.40.50.300">
    <property type="entry name" value="P-loop containing nucleotide triphosphate hydrolases"/>
    <property type="match status" value="1"/>
</dbReference>
<dbReference type="InterPro" id="IPR002197">
    <property type="entry name" value="HTH_Fis"/>
</dbReference>
<accession>A0A1M6GYZ2</accession>
<evidence type="ECO:0000313" key="7">
    <source>
        <dbReference type="Proteomes" id="UP000184052"/>
    </source>
</evidence>
<keyword evidence="6" id="KW-0238">DNA-binding</keyword>
<dbReference type="Pfam" id="PF25601">
    <property type="entry name" value="AAA_lid_14"/>
    <property type="match status" value="1"/>
</dbReference>
<evidence type="ECO:0000256" key="1">
    <source>
        <dbReference type="ARBA" id="ARBA00022741"/>
    </source>
</evidence>
<organism evidence="6 7">
    <name type="scientific">Dethiosulfatibacter aminovorans DSM 17477</name>
    <dbReference type="NCBI Taxonomy" id="1121476"/>
    <lineage>
        <taxon>Bacteria</taxon>
        <taxon>Bacillati</taxon>
        <taxon>Bacillota</taxon>
        <taxon>Tissierellia</taxon>
        <taxon>Dethiosulfatibacter</taxon>
    </lineage>
</organism>
<dbReference type="FunFam" id="3.40.50.300:FF:000006">
    <property type="entry name" value="DNA-binding transcriptional regulator NtrC"/>
    <property type="match status" value="1"/>
</dbReference>
<name>A0A1M6GYZ2_9FIRM</name>
<dbReference type="InterPro" id="IPR009057">
    <property type="entry name" value="Homeodomain-like_sf"/>
</dbReference>
<dbReference type="Pfam" id="PF02954">
    <property type="entry name" value="HTH_8"/>
    <property type="match status" value="1"/>
</dbReference>
<evidence type="ECO:0000256" key="3">
    <source>
        <dbReference type="ARBA" id="ARBA00023015"/>
    </source>
</evidence>
<dbReference type="GO" id="GO:0005524">
    <property type="term" value="F:ATP binding"/>
    <property type="evidence" value="ECO:0007669"/>
    <property type="project" value="UniProtKB-KW"/>
</dbReference>
<dbReference type="InterPro" id="IPR025944">
    <property type="entry name" value="Sigma_54_int_dom_CS"/>
</dbReference>
<dbReference type="PROSITE" id="PS50045">
    <property type="entry name" value="SIGMA54_INTERACT_4"/>
    <property type="match status" value="1"/>
</dbReference>
<dbReference type="STRING" id="1121476.SAMN02745751_01853"/>
<dbReference type="PROSITE" id="PS00688">
    <property type="entry name" value="SIGMA54_INTERACT_3"/>
    <property type="match status" value="1"/>
</dbReference>
<dbReference type="GO" id="GO:0043565">
    <property type="term" value="F:sequence-specific DNA binding"/>
    <property type="evidence" value="ECO:0007669"/>
    <property type="project" value="InterPro"/>
</dbReference>
<dbReference type="PROSITE" id="PS00675">
    <property type="entry name" value="SIGMA54_INTERACT_1"/>
    <property type="match status" value="1"/>
</dbReference>
<dbReference type="GO" id="GO:0006355">
    <property type="term" value="P:regulation of DNA-templated transcription"/>
    <property type="evidence" value="ECO:0007669"/>
    <property type="project" value="InterPro"/>
</dbReference>
<sequence length="593" mass="67011">MKYNLSAIQKTLEDITKTIKSVINVEVTIADSNLTRITASGSNLTKVGERISKTCVFSKALESKESFIIENPRVNIRCIDCDKKNECIEAAQVCCPIIVQGQAAGVIGLIAFDADQKKRIVENEINLLDFLKNMSKLIAAKLIEHESTQRIKRLANELDTTMDLLDIGVIYTDEKGRIERSNKTAQEYFSKNQLAKGKTIENILSLSPIGIVDTVKNKSFNYSEKERKFHGFYSVHPIIYDNETKGYVFTITELEELISVLSNIAGKSREITFDNIISENKEMISIINHAKQFARGNSSILIQGESGTGKELFARALHNESPRKDYPFIAVNCSALPENLIESELFGYEEGSFTGAKKGGNPGKFELAGEGTIFLDEIGDMPLHLQSKLLRVLQEKTFTRVGGNKSISMDARVISATNKNLETMVAESEFREDLYFRLNVIPIHIPSLRQRKDDIMILSNVFLRKFSNQFNKEVKYFEDELVDFLTNYSWPGNIRELENTVEYLVNISEEDFCKKSSLPNRLKKHFYDVESAEAETTPEKESINVMTIEEVEKNEIKKALKLYGRNSSGIDNAAEALNIGRATLYRKIKKYGL</sequence>
<dbReference type="InterPro" id="IPR003593">
    <property type="entry name" value="AAA+_ATPase"/>
</dbReference>
<dbReference type="InterPro" id="IPR025662">
    <property type="entry name" value="Sigma_54_int_dom_ATP-bd_1"/>
</dbReference>
<dbReference type="Gene3D" id="1.10.8.60">
    <property type="match status" value="1"/>
</dbReference>
<dbReference type="PANTHER" id="PTHR32071">
    <property type="entry name" value="TRANSCRIPTIONAL REGULATORY PROTEIN"/>
    <property type="match status" value="1"/>
</dbReference>
<keyword evidence="3" id="KW-0805">Transcription regulation</keyword>
<gene>
    <name evidence="6" type="ORF">SAMN02745751_01853</name>
</gene>